<sequence>SDAISTSIRQIYFSELGLSFQWIDMQIINTLDSSLCAVKKLPSLIELYVSMSHVRTRVGSHKRAEDNNGLL</sequence>
<dbReference type="AlphaFoldDB" id="A0A9W4T8T7"/>
<gene>
    <name evidence="1" type="ORF">FWILDA_LOCUS16648</name>
</gene>
<organism evidence="1 2">
    <name type="scientific">Funneliformis geosporum</name>
    <dbReference type="NCBI Taxonomy" id="1117311"/>
    <lineage>
        <taxon>Eukaryota</taxon>
        <taxon>Fungi</taxon>
        <taxon>Fungi incertae sedis</taxon>
        <taxon>Mucoromycota</taxon>
        <taxon>Glomeromycotina</taxon>
        <taxon>Glomeromycetes</taxon>
        <taxon>Glomerales</taxon>
        <taxon>Glomeraceae</taxon>
        <taxon>Funneliformis</taxon>
    </lineage>
</organism>
<proteinExistence type="predicted"/>
<dbReference type="EMBL" id="CAMKVN010011112">
    <property type="protein sequence ID" value="CAI2194582.1"/>
    <property type="molecule type" value="Genomic_DNA"/>
</dbReference>
<accession>A0A9W4T8T7</accession>
<evidence type="ECO:0000313" key="1">
    <source>
        <dbReference type="EMBL" id="CAI2194582.1"/>
    </source>
</evidence>
<dbReference type="Proteomes" id="UP001153678">
    <property type="component" value="Unassembled WGS sequence"/>
</dbReference>
<protein>
    <submittedName>
        <fullName evidence="1">11017_t:CDS:1</fullName>
    </submittedName>
</protein>
<reference evidence="1" key="1">
    <citation type="submission" date="2022-08" db="EMBL/GenBank/DDBJ databases">
        <authorList>
            <person name="Kallberg Y."/>
            <person name="Tangrot J."/>
            <person name="Rosling A."/>
        </authorList>
    </citation>
    <scope>NUCLEOTIDE SEQUENCE</scope>
    <source>
        <strain evidence="1">Wild A</strain>
    </source>
</reference>
<feature type="non-terminal residue" evidence="1">
    <location>
        <position position="1"/>
    </location>
</feature>
<evidence type="ECO:0000313" key="2">
    <source>
        <dbReference type="Proteomes" id="UP001153678"/>
    </source>
</evidence>
<keyword evidence="2" id="KW-1185">Reference proteome</keyword>
<comment type="caution">
    <text evidence="1">The sequence shown here is derived from an EMBL/GenBank/DDBJ whole genome shotgun (WGS) entry which is preliminary data.</text>
</comment>
<name>A0A9W4T8T7_9GLOM</name>